<dbReference type="KEGG" id="vg:16574688"/>
<proteinExistence type="predicted"/>
<reference evidence="1 2" key="1">
    <citation type="journal article" date="2014" name="Genome Announc.">
        <title>Complete Genome Sequence of the Novel Giant Pseudomonas Phage PaBG.</title>
        <authorList>
            <person name="Sykilinda N.N."/>
            <person name="Bondar A.A."/>
            <person name="Gorshkova A.S."/>
            <person name="Kurochkina L.P."/>
            <person name="Kulikov E.E."/>
            <person name="Shneider M.M."/>
            <person name="Kadykov V.A."/>
            <person name="Solovjeva N.V."/>
            <person name="Kabilov M.R."/>
            <person name="Mesyanzhinov V.V."/>
            <person name="Vlassov V.V."/>
            <person name="Drukker V.V."/>
            <person name="Miroshnikov K.A."/>
        </authorList>
    </citation>
    <scope>NUCLEOTIDE SEQUENCE [LARGE SCALE GENOMIC DNA]</scope>
</reference>
<evidence type="ECO:0000313" key="2">
    <source>
        <dbReference type="Proteomes" id="UP000015545"/>
    </source>
</evidence>
<accession>S5WK50</accession>
<protein>
    <submittedName>
        <fullName evidence="1">Uncharacterized protein</fullName>
    </submittedName>
</protein>
<dbReference type="EMBL" id="KF147891">
    <property type="protein sequence ID" value="AGS81886.1"/>
    <property type="molecule type" value="Genomic_DNA"/>
</dbReference>
<sequence>MVRLVIATVAPRATNLALTYTDGGEERTLFVSHSDVNAEEAVKLAGDAPLAFTLREDGTPNPLRAMQRELGNVCASELIPQIIELVNADLS</sequence>
<dbReference type="RefSeq" id="YP_008433333.1">
    <property type="nucleotide sequence ID" value="NC_022096.1"/>
</dbReference>
<gene>
    <name evidence="1" type="ORF">PaBG_00002</name>
</gene>
<dbReference type="GeneID" id="16574688"/>
<name>S5WK50_9CAUD</name>
<evidence type="ECO:0000313" key="1">
    <source>
        <dbReference type="EMBL" id="AGS81886.1"/>
    </source>
</evidence>
<organism evidence="1 2">
    <name type="scientific">Pseudomonas phage PaBG</name>
    <dbReference type="NCBI Taxonomy" id="1335230"/>
    <lineage>
        <taxon>Viruses</taxon>
        <taxon>Duplodnaviria</taxon>
        <taxon>Heunggongvirae</taxon>
        <taxon>Uroviricota</taxon>
        <taxon>Caudoviricetes</taxon>
        <taxon>Baikalvirus</taxon>
        <taxon>Baikalvirus PaBG</taxon>
    </lineage>
</organism>
<keyword evidence="2" id="KW-1185">Reference proteome</keyword>
<dbReference type="Proteomes" id="UP000015545">
    <property type="component" value="Segment"/>
</dbReference>